<name>A0AAP8NLA9_9BACT</name>
<dbReference type="PRINTS" id="PR00394">
    <property type="entry name" value="RHSPROTEIN"/>
</dbReference>
<dbReference type="NCBIfam" id="TIGR03696">
    <property type="entry name" value="Rhs_assc_core"/>
    <property type="match status" value="1"/>
</dbReference>
<dbReference type="EMBL" id="PJKN01000002">
    <property type="protein sequence ID" value="PNC56643.1"/>
    <property type="molecule type" value="Genomic_DNA"/>
</dbReference>
<comment type="caution">
    <text evidence="2">The sequence shown here is derived from an EMBL/GenBank/DDBJ whole genome shotgun (WGS) entry which is preliminary data.</text>
</comment>
<gene>
    <name evidence="2" type="ORF">CXU09_03395</name>
</gene>
<protein>
    <recommendedName>
        <fullName evidence="4">RHS repeat-associated core domain-containing protein</fullName>
    </recommendedName>
</protein>
<proteinExistence type="predicted"/>
<evidence type="ECO:0000256" key="1">
    <source>
        <dbReference type="SAM" id="MobiDB-lite"/>
    </source>
</evidence>
<dbReference type="Gene3D" id="2.180.10.10">
    <property type="entry name" value="RHS repeat-associated core"/>
    <property type="match status" value="1"/>
</dbReference>
<dbReference type="AlphaFoldDB" id="A0AAP8NLA9"/>
<dbReference type="Proteomes" id="UP000235914">
    <property type="component" value="Unassembled WGS sequence"/>
</dbReference>
<dbReference type="InterPro" id="IPR022385">
    <property type="entry name" value="Rhs_assc_core"/>
</dbReference>
<organism evidence="2 3">
    <name type="scientific">Akkermansia muciniphila</name>
    <dbReference type="NCBI Taxonomy" id="239935"/>
    <lineage>
        <taxon>Bacteria</taxon>
        <taxon>Pseudomonadati</taxon>
        <taxon>Verrucomicrobiota</taxon>
        <taxon>Verrucomicrobiia</taxon>
        <taxon>Verrucomicrobiales</taxon>
        <taxon>Akkermansiaceae</taxon>
        <taxon>Akkermansia</taxon>
    </lineage>
</organism>
<accession>A0AAP8NLA9</accession>
<evidence type="ECO:0000313" key="2">
    <source>
        <dbReference type="EMBL" id="PNC56643.1"/>
    </source>
</evidence>
<feature type="region of interest" description="Disordered" evidence="1">
    <location>
        <begin position="289"/>
        <end position="308"/>
    </location>
</feature>
<evidence type="ECO:0008006" key="4">
    <source>
        <dbReference type="Google" id="ProtNLM"/>
    </source>
</evidence>
<sequence length="308" mass="35357">MILSHRRNILYLQIASLDLTRTTLNALWYILWDPTEPVATRPLAIQTAGSWFAYGWDLTKNVMELYKSNGYAPFGEVTQRGNITNPLQWSSEFYDSELGMVYYNFRFYNPLDGRWIARDPIAEKGGKNLYQYIQNKSSQKFDFMGRKDAEPFPNLDYPLPVQIAKEICDGYKPEKKCCKFGQLMDDDYPTRARTICKNFMQMYSRQGFTSKQVIEVAKCLVAQESQNGEESNCYKRQRNRLVAHFTCYAHAGFIPDPTNWNNGGTLGIPEGGWYLGIFEVLSGTVIQPMDQPNQKPISPGHIIPPMGF</sequence>
<evidence type="ECO:0000313" key="3">
    <source>
        <dbReference type="Proteomes" id="UP000235914"/>
    </source>
</evidence>
<reference evidence="2 3" key="1">
    <citation type="journal article" date="2017" name="BMC Genomics">
        <title>Genome sequencing of 39 Akkermansia muciniphila isolates reveals its population structure, genomic and functional diverisity, and global distribution in mammalian gut microbiotas.</title>
        <authorList>
            <person name="Guo X."/>
            <person name="Li S."/>
            <person name="Zhang J."/>
            <person name="Wu F."/>
            <person name="Li X."/>
            <person name="Wu D."/>
            <person name="Zhang M."/>
            <person name="Ou Z."/>
            <person name="Jie Z."/>
            <person name="Yan Q."/>
            <person name="Li P."/>
            <person name="Yi J."/>
            <person name="Peng Y."/>
        </authorList>
    </citation>
    <scope>NUCLEOTIDE SEQUENCE [LARGE SCALE GENOMIC DNA]</scope>
    <source>
        <strain evidence="2 3">GP43</strain>
    </source>
</reference>